<keyword evidence="5" id="KW-0732">Signal</keyword>
<dbReference type="PROSITE" id="PS00122">
    <property type="entry name" value="CARBOXYLESTERASE_B_1"/>
    <property type="match status" value="1"/>
</dbReference>
<evidence type="ECO:0000313" key="7">
    <source>
        <dbReference type="EMBL" id="KAG5914994.1"/>
    </source>
</evidence>
<sequence>MTPTSGDADGRGVVGRDPTMTPRKTRIGSVLCALVGVLAVPAARAEPVTVTIDSGALTGTYAESVNVTRFLGIRFGEAPLRFAPPQPARPWGSPASSGNDTGSGNSTGIWNTTSAGGPYGAGRPYDASAYAPTCLQQFNGPADARNRSMQWFNTPPFTGPESEDCLFLNVFSPGPAPVASQGKAVMVWFYGGSFKIGSGALPAYDGTEFASRQDVVVVTFNYRLGIFGFPGAPQLDPEQRNLGFLDQRLALDWVQRNIASFGGDPRRVTIFGESAGAGSVDCLVTAPPTGPSTASDPAPAPPFAAAIMQSGQSSAGISNPRFTSRNSWQKLARAMGCAQTGPDGLACMRAVPATQLRDSAEQQALAFFPVHDGGAT</sequence>
<dbReference type="SUPFAM" id="SSF53474">
    <property type="entry name" value="alpha/beta-Hydrolases"/>
    <property type="match status" value="1"/>
</dbReference>
<evidence type="ECO:0000256" key="4">
    <source>
        <dbReference type="SAM" id="MobiDB-lite"/>
    </source>
</evidence>
<dbReference type="EMBL" id="SRPY01001039">
    <property type="protein sequence ID" value="KAG5914994.1"/>
    <property type="molecule type" value="Genomic_DNA"/>
</dbReference>
<dbReference type="EC" id="3.1.1.-" evidence="3"/>
<evidence type="ECO:0000256" key="3">
    <source>
        <dbReference type="RuleBase" id="RU361235"/>
    </source>
</evidence>
<accession>A0A8K0NFQ5</accession>
<reference evidence="7" key="1">
    <citation type="journal article" date="2020" name="bioRxiv">
        <title>Whole genome comparisons of ergot fungi reveals the divergence and evolution of species within the genus Claviceps are the result of varying mechanisms driving genome evolution and host range expansion.</title>
        <authorList>
            <person name="Wyka S.A."/>
            <person name="Mondo S.J."/>
            <person name="Liu M."/>
            <person name="Dettman J."/>
            <person name="Nalam V."/>
            <person name="Broders K.D."/>
        </authorList>
    </citation>
    <scope>NUCLEOTIDE SEQUENCE</scope>
    <source>
        <strain evidence="7">CCC 489</strain>
    </source>
</reference>
<keyword evidence="2 3" id="KW-0378">Hydrolase</keyword>
<evidence type="ECO:0000256" key="1">
    <source>
        <dbReference type="ARBA" id="ARBA00005964"/>
    </source>
</evidence>
<evidence type="ECO:0000256" key="5">
    <source>
        <dbReference type="SAM" id="SignalP"/>
    </source>
</evidence>
<feature type="non-terminal residue" evidence="7">
    <location>
        <position position="1"/>
    </location>
</feature>
<feature type="chain" id="PRO_5035448612" description="Carboxylic ester hydrolase" evidence="5">
    <location>
        <begin position="46"/>
        <end position="376"/>
    </location>
</feature>
<feature type="domain" description="Carboxylesterase type B" evidence="6">
    <location>
        <begin position="49"/>
        <end position="93"/>
    </location>
</feature>
<dbReference type="Pfam" id="PF00135">
    <property type="entry name" value="COesterase"/>
    <property type="match status" value="2"/>
</dbReference>
<organism evidence="7 8">
    <name type="scientific">Claviceps africana</name>
    <dbReference type="NCBI Taxonomy" id="83212"/>
    <lineage>
        <taxon>Eukaryota</taxon>
        <taxon>Fungi</taxon>
        <taxon>Dikarya</taxon>
        <taxon>Ascomycota</taxon>
        <taxon>Pezizomycotina</taxon>
        <taxon>Sordariomycetes</taxon>
        <taxon>Hypocreomycetidae</taxon>
        <taxon>Hypocreales</taxon>
        <taxon>Clavicipitaceae</taxon>
        <taxon>Claviceps</taxon>
    </lineage>
</organism>
<dbReference type="InterPro" id="IPR019819">
    <property type="entry name" value="Carboxylesterase_B_CS"/>
</dbReference>
<dbReference type="Proteomes" id="UP000811619">
    <property type="component" value="Unassembled WGS sequence"/>
</dbReference>
<dbReference type="AlphaFoldDB" id="A0A8K0NFQ5"/>
<evidence type="ECO:0000259" key="6">
    <source>
        <dbReference type="Pfam" id="PF00135"/>
    </source>
</evidence>
<feature type="compositionally biased region" description="Low complexity" evidence="4">
    <location>
        <begin position="96"/>
        <end position="108"/>
    </location>
</feature>
<protein>
    <recommendedName>
        <fullName evidence="3">Carboxylic ester hydrolase</fullName>
        <ecNumber evidence="3">3.1.1.-</ecNumber>
    </recommendedName>
</protein>
<evidence type="ECO:0000313" key="8">
    <source>
        <dbReference type="Proteomes" id="UP000811619"/>
    </source>
</evidence>
<feature type="signal peptide" evidence="5">
    <location>
        <begin position="1"/>
        <end position="45"/>
    </location>
</feature>
<comment type="similarity">
    <text evidence="1 3">Belongs to the type-B carboxylesterase/lipase family.</text>
</comment>
<dbReference type="PANTHER" id="PTHR43918">
    <property type="entry name" value="ACETYLCHOLINESTERASE"/>
    <property type="match status" value="1"/>
</dbReference>
<dbReference type="PANTHER" id="PTHR43918:SF4">
    <property type="entry name" value="CARBOXYLIC ESTER HYDROLASE"/>
    <property type="match status" value="1"/>
</dbReference>
<keyword evidence="8" id="KW-1185">Reference proteome</keyword>
<proteinExistence type="inferred from homology"/>
<feature type="region of interest" description="Disordered" evidence="4">
    <location>
        <begin position="84"/>
        <end position="111"/>
    </location>
</feature>
<dbReference type="Gene3D" id="3.40.50.1820">
    <property type="entry name" value="alpha/beta hydrolase"/>
    <property type="match status" value="1"/>
</dbReference>
<dbReference type="OrthoDB" id="408631at2759"/>
<gene>
    <name evidence="7" type="ORF">E4U42_000189</name>
</gene>
<dbReference type="GO" id="GO:0052689">
    <property type="term" value="F:carboxylic ester hydrolase activity"/>
    <property type="evidence" value="ECO:0007669"/>
    <property type="project" value="TreeGrafter"/>
</dbReference>
<feature type="domain" description="Carboxylesterase type B" evidence="6">
    <location>
        <begin position="125"/>
        <end position="373"/>
    </location>
</feature>
<evidence type="ECO:0000256" key="2">
    <source>
        <dbReference type="ARBA" id="ARBA00022801"/>
    </source>
</evidence>
<comment type="caution">
    <text evidence="7">The sequence shown here is derived from an EMBL/GenBank/DDBJ whole genome shotgun (WGS) entry which is preliminary data.</text>
</comment>
<feature type="region of interest" description="Disordered" evidence="4">
    <location>
        <begin position="1"/>
        <end position="21"/>
    </location>
</feature>
<dbReference type="InterPro" id="IPR029058">
    <property type="entry name" value="AB_hydrolase_fold"/>
</dbReference>
<dbReference type="InterPro" id="IPR002018">
    <property type="entry name" value="CarbesteraseB"/>
</dbReference>
<dbReference type="PROSITE" id="PS00941">
    <property type="entry name" value="CARBOXYLESTERASE_B_2"/>
    <property type="match status" value="1"/>
</dbReference>
<dbReference type="InterPro" id="IPR050654">
    <property type="entry name" value="AChE-related_enzymes"/>
</dbReference>
<dbReference type="InterPro" id="IPR019826">
    <property type="entry name" value="Carboxylesterase_B_AS"/>
</dbReference>
<name>A0A8K0NFQ5_9HYPO</name>